<keyword evidence="1" id="KW-0805">Transcription regulation</keyword>
<dbReference type="RefSeq" id="WP_187752015.1">
    <property type="nucleotide sequence ID" value="NZ_CP060828.1"/>
</dbReference>
<name>A0A7H0IQM8_9ACTN</name>
<evidence type="ECO:0000256" key="2">
    <source>
        <dbReference type="ARBA" id="ARBA00023125"/>
    </source>
</evidence>
<organism evidence="5 6">
    <name type="scientific">Streptomyces roseirectus</name>
    <dbReference type="NCBI Taxonomy" id="2768066"/>
    <lineage>
        <taxon>Bacteria</taxon>
        <taxon>Bacillati</taxon>
        <taxon>Actinomycetota</taxon>
        <taxon>Actinomycetes</taxon>
        <taxon>Kitasatosporales</taxon>
        <taxon>Streptomycetaceae</taxon>
        <taxon>Streptomyces</taxon>
    </lineage>
</organism>
<dbReference type="PANTHER" id="PTHR44688">
    <property type="entry name" value="DNA-BINDING TRANSCRIPTIONAL ACTIVATOR DEVR_DOSR"/>
    <property type="match status" value="1"/>
</dbReference>
<dbReference type="SUPFAM" id="SSF46894">
    <property type="entry name" value="C-terminal effector domain of the bipartite response regulators"/>
    <property type="match status" value="1"/>
</dbReference>
<accession>A0A7H0IQM8</accession>
<reference evidence="5 6" key="1">
    <citation type="submission" date="2020-08" db="EMBL/GenBank/DDBJ databases">
        <title>A novel species.</title>
        <authorList>
            <person name="Gao J."/>
        </authorList>
    </citation>
    <scope>NUCLEOTIDE SEQUENCE [LARGE SCALE GENOMIC DNA]</scope>
    <source>
        <strain evidence="5 6">CRXT-G-22</strain>
    </source>
</reference>
<dbReference type="Gene3D" id="1.10.10.10">
    <property type="entry name" value="Winged helix-like DNA-binding domain superfamily/Winged helix DNA-binding domain"/>
    <property type="match status" value="1"/>
</dbReference>
<dbReference type="PROSITE" id="PS00622">
    <property type="entry name" value="HTH_LUXR_1"/>
    <property type="match status" value="1"/>
</dbReference>
<evidence type="ECO:0000256" key="3">
    <source>
        <dbReference type="ARBA" id="ARBA00023163"/>
    </source>
</evidence>
<gene>
    <name evidence="5" type="ORF">IAG44_40605</name>
</gene>
<dbReference type="CDD" id="cd06170">
    <property type="entry name" value="LuxR_C_like"/>
    <property type="match status" value="1"/>
</dbReference>
<dbReference type="KEGG" id="sroi:IAG44_40605"/>
<dbReference type="PROSITE" id="PS50043">
    <property type="entry name" value="HTH_LUXR_2"/>
    <property type="match status" value="1"/>
</dbReference>
<proteinExistence type="predicted"/>
<dbReference type="GO" id="GO:0006355">
    <property type="term" value="P:regulation of DNA-templated transcription"/>
    <property type="evidence" value="ECO:0007669"/>
    <property type="project" value="InterPro"/>
</dbReference>
<keyword evidence="6" id="KW-1185">Reference proteome</keyword>
<evidence type="ECO:0000313" key="6">
    <source>
        <dbReference type="Proteomes" id="UP000516052"/>
    </source>
</evidence>
<dbReference type="PANTHER" id="PTHR44688:SF16">
    <property type="entry name" value="DNA-BINDING TRANSCRIPTIONAL ACTIVATOR DEVR_DOSR"/>
    <property type="match status" value="1"/>
</dbReference>
<dbReference type="SMART" id="SM00421">
    <property type="entry name" value="HTH_LUXR"/>
    <property type="match status" value="1"/>
</dbReference>
<keyword evidence="3" id="KW-0804">Transcription</keyword>
<dbReference type="AlphaFoldDB" id="A0A7H0IQM8"/>
<evidence type="ECO:0000259" key="4">
    <source>
        <dbReference type="PROSITE" id="PS50043"/>
    </source>
</evidence>
<evidence type="ECO:0000313" key="5">
    <source>
        <dbReference type="EMBL" id="QNP75094.1"/>
    </source>
</evidence>
<dbReference type="InterPro" id="IPR036388">
    <property type="entry name" value="WH-like_DNA-bd_sf"/>
</dbReference>
<dbReference type="PRINTS" id="PR00038">
    <property type="entry name" value="HTHLUXR"/>
</dbReference>
<dbReference type="Pfam" id="PF00196">
    <property type="entry name" value="GerE"/>
    <property type="match status" value="1"/>
</dbReference>
<keyword evidence="2" id="KW-0238">DNA-binding</keyword>
<feature type="domain" description="HTH luxR-type" evidence="4">
    <location>
        <begin position="314"/>
        <end position="379"/>
    </location>
</feature>
<dbReference type="EMBL" id="CP060828">
    <property type="protein sequence ID" value="QNP75094.1"/>
    <property type="molecule type" value="Genomic_DNA"/>
</dbReference>
<dbReference type="InterPro" id="IPR000792">
    <property type="entry name" value="Tscrpt_reg_LuxR_C"/>
</dbReference>
<sequence length="389" mass="41432">MEAVAKATHVGRGRCPEDCRQLAHVWLASRLATLQMPCSGQRVLDAAGPLDAAPAARLRALAYATQARLDLTRGRLDEAVAAATDCLRANRPNGRGCLRATAHIVLSTCALRKGDTKTAFRIDKDMRDDALLGNTGVARLSTACMVAQITEIAIGPTAAEYLLEGLASDTAQLHSLITRQPDVTSWLVRTANRLGNEQISRRTVSSAGELAAGHPQFRVFRASALHAAGLTDKDPAQLCGAAELYADPWLKASALEDVAVLLSARRSDHASAVGFFKEASQGYAATGAVRDVSRVANRLRAFGVRCRAACAESGPDTALPLTSAESAVADLTSQGLTNTEVGKRLFISPHTVAHHLRSIFRKLNISSRVQLALIWNSHAPVPEGVRART</sequence>
<dbReference type="InterPro" id="IPR016032">
    <property type="entry name" value="Sig_transdc_resp-reg_C-effctor"/>
</dbReference>
<evidence type="ECO:0000256" key="1">
    <source>
        <dbReference type="ARBA" id="ARBA00023015"/>
    </source>
</evidence>
<dbReference type="GO" id="GO:0003677">
    <property type="term" value="F:DNA binding"/>
    <property type="evidence" value="ECO:0007669"/>
    <property type="project" value="UniProtKB-KW"/>
</dbReference>
<protein>
    <submittedName>
        <fullName evidence="5">Helix-turn-helix transcriptional regulator</fullName>
    </submittedName>
</protein>
<dbReference type="Proteomes" id="UP000516052">
    <property type="component" value="Chromosome"/>
</dbReference>